<evidence type="ECO:0000313" key="1">
    <source>
        <dbReference type="EMBL" id="EJD36174.1"/>
    </source>
</evidence>
<gene>
    <name evidence="1" type="ORF">AURDEDRAFT_74519</name>
</gene>
<sequence>MSIIIQLRMGHVPLNRHLHRVKKHAHPTCNACGAVSESVRHFLLEYTACDTQR</sequence>
<keyword evidence="2" id="KW-1185">Reference proteome</keyword>
<reference evidence="2" key="1">
    <citation type="journal article" date="2012" name="Science">
        <title>The Paleozoic origin of enzymatic lignin decomposition reconstructed from 31 fungal genomes.</title>
        <authorList>
            <person name="Floudas D."/>
            <person name="Binder M."/>
            <person name="Riley R."/>
            <person name="Barry K."/>
            <person name="Blanchette R.A."/>
            <person name="Henrissat B."/>
            <person name="Martinez A.T."/>
            <person name="Otillar R."/>
            <person name="Spatafora J.W."/>
            <person name="Yadav J.S."/>
            <person name="Aerts A."/>
            <person name="Benoit I."/>
            <person name="Boyd A."/>
            <person name="Carlson A."/>
            <person name="Copeland A."/>
            <person name="Coutinho P.M."/>
            <person name="de Vries R.P."/>
            <person name="Ferreira P."/>
            <person name="Findley K."/>
            <person name="Foster B."/>
            <person name="Gaskell J."/>
            <person name="Glotzer D."/>
            <person name="Gorecki P."/>
            <person name="Heitman J."/>
            <person name="Hesse C."/>
            <person name="Hori C."/>
            <person name="Igarashi K."/>
            <person name="Jurgens J.A."/>
            <person name="Kallen N."/>
            <person name="Kersten P."/>
            <person name="Kohler A."/>
            <person name="Kuees U."/>
            <person name="Kumar T.K.A."/>
            <person name="Kuo A."/>
            <person name="LaButti K."/>
            <person name="Larrondo L.F."/>
            <person name="Lindquist E."/>
            <person name="Ling A."/>
            <person name="Lombard V."/>
            <person name="Lucas S."/>
            <person name="Lundell T."/>
            <person name="Martin R."/>
            <person name="McLaughlin D.J."/>
            <person name="Morgenstern I."/>
            <person name="Morin E."/>
            <person name="Murat C."/>
            <person name="Nagy L.G."/>
            <person name="Nolan M."/>
            <person name="Ohm R.A."/>
            <person name="Patyshakuliyeva A."/>
            <person name="Rokas A."/>
            <person name="Ruiz-Duenas F.J."/>
            <person name="Sabat G."/>
            <person name="Salamov A."/>
            <person name="Samejima M."/>
            <person name="Schmutz J."/>
            <person name="Slot J.C."/>
            <person name="St John F."/>
            <person name="Stenlid J."/>
            <person name="Sun H."/>
            <person name="Sun S."/>
            <person name="Syed K."/>
            <person name="Tsang A."/>
            <person name="Wiebenga A."/>
            <person name="Young D."/>
            <person name="Pisabarro A."/>
            <person name="Eastwood D.C."/>
            <person name="Martin F."/>
            <person name="Cullen D."/>
            <person name="Grigoriev I.V."/>
            <person name="Hibbett D.S."/>
        </authorList>
    </citation>
    <scope>NUCLEOTIDE SEQUENCE [LARGE SCALE GENOMIC DNA]</scope>
    <source>
        <strain evidence="2">TFB10046</strain>
    </source>
</reference>
<dbReference type="EMBL" id="JH687869">
    <property type="protein sequence ID" value="EJD36174.1"/>
    <property type="molecule type" value="Genomic_DNA"/>
</dbReference>
<evidence type="ECO:0008006" key="3">
    <source>
        <dbReference type="Google" id="ProtNLM"/>
    </source>
</evidence>
<dbReference type="AlphaFoldDB" id="J0D912"/>
<dbReference type="OrthoDB" id="3267074at2759"/>
<protein>
    <recommendedName>
        <fullName evidence="3">Reverse transcriptase zinc-binding domain-containing protein</fullName>
    </recommendedName>
</protein>
<dbReference type="KEGG" id="adl:AURDEDRAFT_74519"/>
<dbReference type="InParanoid" id="J0D912"/>
<evidence type="ECO:0000313" key="2">
    <source>
        <dbReference type="Proteomes" id="UP000006514"/>
    </source>
</evidence>
<dbReference type="Proteomes" id="UP000006514">
    <property type="component" value="Unassembled WGS sequence"/>
</dbReference>
<name>J0D912_AURST</name>
<accession>J0D912</accession>
<proteinExistence type="predicted"/>
<organism evidence="1 2">
    <name type="scientific">Auricularia subglabra (strain TFB-10046 / SS5)</name>
    <name type="common">White-rot fungus</name>
    <name type="synonym">Auricularia delicata (strain TFB10046)</name>
    <dbReference type="NCBI Taxonomy" id="717982"/>
    <lineage>
        <taxon>Eukaryota</taxon>
        <taxon>Fungi</taxon>
        <taxon>Dikarya</taxon>
        <taxon>Basidiomycota</taxon>
        <taxon>Agaricomycotina</taxon>
        <taxon>Agaricomycetes</taxon>
        <taxon>Auriculariales</taxon>
        <taxon>Auriculariaceae</taxon>
        <taxon>Auricularia</taxon>
    </lineage>
</organism>